<proteinExistence type="predicted"/>
<dbReference type="AlphaFoldDB" id="A0A7Y9LSV5"/>
<comment type="caution">
    <text evidence="1">The sequence shown here is derived from an EMBL/GenBank/DDBJ whole genome shotgun (WGS) entry which is preliminary data.</text>
</comment>
<accession>A0A7Y9LSV5</accession>
<sequence>MMIMIMFHHRLPSSVELCTLKAGDSVQISTLDVGRDVRRGVGLDMGLGARRDMGREELAGGG</sequence>
<name>A0A7Y9LSV5_9MICC</name>
<dbReference type="Proteomes" id="UP000521748">
    <property type="component" value="Unassembled WGS sequence"/>
</dbReference>
<reference evidence="1 2" key="1">
    <citation type="submission" date="2020-07" db="EMBL/GenBank/DDBJ databases">
        <title>Sequencing the genomes of 1000 actinobacteria strains.</title>
        <authorList>
            <person name="Klenk H.-P."/>
        </authorList>
    </citation>
    <scope>NUCLEOTIDE SEQUENCE [LARGE SCALE GENOMIC DNA]</scope>
    <source>
        <strain evidence="1 2">DSM 102047</strain>
    </source>
</reference>
<organism evidence="1 2">
    <name type="scientific">Psychromicrobium silvestre</name>
    <dbReference type="NCBI Taxonomy" id="1645614"/>
    <lineage>
        <taxon>Bacteria</taxon>
        <taxon>Bacillati</taxon>
        <taxon>Actinomycetota</taxon>
        <taxon>Actinomycetes</taxon>
        <taxon>Micrococcales</taxon>
        <taxon>Micrococcaceae</taxon>
        <taxon>Psychromicrobium</taxon>
    </lineage>
</organism>
<gene>
    <name evidence="1" type="ORF">FHU41_001197</name>
</gene>
<protein>
    <submittedName>
        <fullName evidence="1">Uncharacterized protein</fullName>
    </submittedName>
</protein>
<evidence type="ECO:0000313" key="2">
    <source>
        <dbReference type="Proteomes" id="UP000521748"/>
    </source>
</evidence>
<dbReference type="EMBL" id="JACBYQ010000001">
    <property type="protein sequence ID" value="NYE94976.1"/>
    <property type="molecule type" value="Genomic_DNA"/>
</dbReference>
<keyword evidence="2" id="KW-1185">Reference proteome</keyword>
<evidence type="ECO:0000313" key="1">
    <source>
        <dbReference type="EMBL" id="NYE94976.1"/>
    </source>
</evidence>